<comment type="caution">
    <text evidence="2">The sequence shown here is derived from an EMBL/GenBank/DDBJ whole genome shotgun (WGS) entry which is preliminary data.</text>
</comment>
<accession>M0MQH2</accession>
<feature type="transmembrane region" description="Helical" evidence="1">
    <location>
        <begin position="21"/>
        <end position="39"/>
    </location>
</feature>
<feature type="transmembrane region" description="Helical" evidence="1">
    <location>
        <begin position="110"/>
        <end position="127"/>
    </location>
</feature>
<dbReference type="Proteomes" id="UP000011669">
    <property type="component" value="Unassembled WGS sequence"/>
</dbReference>
<evidence type="ECO:0000313" key="2">
    <source>
        <dbReference type="EMBL" id="EMA47573.1"/>
    </source>
</evidence>
<dbReference type="InParanoid" id="M0MQH2"/>
<gene>
    <name evidence="2" type="ORF">C449_01366</name>
</gene>
<dbReference type="AlphaFoldDB" id="M0MQH2"/>
<evidence type="ECO:0000313" key="3">
    <source>
        <dbReference type="Proteomes" id="UP000011669"/>
    </source>
</evidence>
<keyword evidence="3" id="KW-1185">Reference proteome</keyword>
<reference evidence="2 3" key="1">
    <citation type="journal article" date="2014" name="PLoS Genet.">
        <title>Phylogenetically driven sequencing of extremely halophilic archaea reveals strategies for static and dynamic osmo-response.</title>
        <authorList>
            <person name="Becker E.A."/>
            <person name="Seitzer P.M."/>
            <person name="Tritt A."/>
            <person name="Larsen D."/>
            <person name="Krusor M."/>
            <person name="Yao A.I."/>
            <person name="Wu D."/>
            <person name="Madern D."/>
            <person name="Eisen J.A."/>
            <person name="Darling A.E."/>
            <person name="Facciotti M.T."/>
        </authorList>
    </citation>
    <scope>NUCLEOTIDE SEQUENCE [LARGE SCALE GENOMIC DNA]</scope>
    <source>
        <strain evidence="2 3">DSM 5350</strain>
    </source>
</reference>
<keyword evidence="1" id="KW-0812">Transmembrane</keyword>
<feature type="transmembrane region" description="Helical" evidence="1">
    <location>
        <begin position="45"/>
        <end position="66"/>
    </location>
</feature>
<protein>
    <submittedName>
        <fullName evidence="2">Uncharacterized protein</fullName>
    </submittedName>
</protein>
<evidence type="ECO:0000256" key="1">
    <source>
        <dbReference type="SAM" id="Phobius"/>
    </source>
</evidence>
<dbReference type="EMBL" id="AOMD01000004">
    <property type="protein sequence ID" value="EMA47573.1"/>
    <property type="molecule type" value="Genomic_DNA"/>
</dbReference>
<organism evidence="2 3">
    <name type="scientific">Halococcus saccharolyticus DSM 5350</name>
    <dbReference type="NCBI Taxonomy" id="1227455"/>
    <lineage>
        <taxon>Archaea</taxon>
        <taxon>Methanobacteriati</taxon>
        <taxon>Methanobacteriota</taxon>
        <taxon>Stenosarchaea group</taxon>
        <taxon>Halobacteria</taxon>
        <taxon>Halobacteriales</taxon>
        <taxon>Halococcaceae</taxon>
        <taxon>Halococcus</taxon>
    </lineage>
</organism>
<dbReference type="OrthoDB" id="214042at2157"/>
<proteinExistence type="predicted"/>
<feature type="transmembrane region" description="Helical" evidence="1">
    <location>
        <begin position="87"/>
        <end position="104"/>
    </location>
</feature>
<keyword evidence="1" id="KW-1133">Transmembrane helix</keyword>
<name>M0MQH2_9EURY</name>
<sequence>MATRTDEAPEFPFGTSPFRHSFIVVLWAVWAALNVNEYVGDAFEFPAFLLALLTGVLLGVALFAWVTRTKHGEKARRLYDDAPLGQQLLVSVVLSVLLIALVFGLDTTDVSPLLLQVAFISVIFGYHQSKFASAYARLE</sequence>
<dbReference type="RefSeq" id="WP_006076077.1">
    <property type="nucleotide sequence ID" value="NZ_AOMD01000004.1"/>
</dbReference>
<dbReference type="PATRIC" id="fig|1227455.4.peg.281"/>
<keyword evidence="1" id="KW-0472">Membrane</keyword>
<dbReference type="STRING" id="1227455.C449_01366"/>